<evidence type="ECO:0000313" key="2">
    <source>
        <dbReference type="Proteomes" id="UP001163603"/>
    </source>
</evidence>
<organism evidence="1 2">
    <name type="scientific">Pistacia integerrima</name>
    <dbReference type="NCBI Taxonomy" id="434235"/>
    <lineage>
        <taxon>Eukaryota</taxon>
        <taxon>Viridiplantae</taxon>
        <taxon>Streptophyta</taxon>
        <taxon>Embryophyta</taxon>
        <taxon>Tracheophyta</taxon>
        <taxon>Spermatophyta</taxon>
        <taxon>Magnoliopsida</taxon>
        <taxon>eudicotyledons</taxon>
        <taxon>Gunneridae</taxon>
        <taxon>Pentapetalae</taxon>
        <taxon>rosids</taxon>
        <taxon>malvids</taxon>
        <taxon>Sapindales</taxon>
        <taxon>Anacardiaceae</taxon>
        <taxon>Pistacia</taxon>
    </lineage>
</organism>
<evidence type="ECO:0000313" key="1">
    <source>
        <dbReference type="EMBL" id="KAJ0007060.1"/>
    </source>
</evidence>
<dbReference type="Proteomes" id="UP001163603">
    <property type="component" value="Chromosome 15"/>
</dbReference>
<protein>
    <submittedName>
        <fullName evidence="1">Uncharacterized protein</fullName>
    </submittedName>
</protein>
<keyword evidence="2" id="KW-1185">Reference proteome</keyword>
<sequence length="255" mass="29532">MILPSASMVISADFEYNFLYELTTELLKQLEYTYLLTPLSLLKNTLSKAYTPYQLPKVDGIFGMVSIILFISRYFLFTKEETQVFVVRFSSFWAAMKNSPIHLDYETSDYGVHEFDPQIDFSQFLEEAKQHAREMKFKASSTCFEETRKGKIGEEKKMKKSWKNSLFRWLKVEKKSKPCTEPANTSHISKPRKGHVSGPIYGSGRGDDMRRPTSGPITSFFKPIKRVENEIPYMCLDHLNDSHHVKSYGPVYLVT</sequence>
<accession>A0ACC0WYR3</accession>
<proteinExistence type="predicted"/>
<dbReference type="EMBL" id="CM047750">
    <property type="protein sequence ID" value="KAJ0007060.1"/>
    <property type="molecule type" value="Genomic_DNA"/>
</dbReference>
<reference evidence="2" key="1">
    <citation type="journal article" date="2023" name="G3 (Bethesda)">
        <title>Genome assembly and association tests identify interacting loci associated with vigor, precocity, and sex in interspecific pistachio rootstocks.</title>
        <authorList>
            <person name="Palmer W."/>
            <person name="Jacygrad E."/>
            <person name="Sagayaradj S."/>
            <person name="Cavanaugh K."/>
            <person name="Han R."/>
            <person name="Bertier L."/>
            <person name="Beede B."/>
            <person name="Kafkas S."/>
            <person name="Golino D."/>
            <person name="Preece J."/>
            <person name="Michelmore R."/>
        </authorList>
    </citation>
    <scope>NUCLEOTIDE SEQUENCE [LARGE SCALE GENOMIC DNA]</scope>
</reference>
<name>A0ACC0WYR3_9ROSI</name>
<gene>
    <name evidence="1" type="ORF">Pint_29461</name>
</gene>
<comment type="caution">
    <text evidence="1">The sequence shown here is derived from an EMBL/GenBank/DDBJ whole genome shotgun (WGS) entry which is preliminary data.</text>
</comment>